<dbReference type="Proteomes" id="UP001642540">
    <property type="component" value="Unassembled WGS sequence"/>
</dbReference>
<accession>A0ABP1QNQ9</accession>
<gene>
    <name evidence="2" type="ORF">ODALV1_LOCUS12255</name>
</gene>
<dbReference type="SUPFAM" id="SSF49599">
    <property type="entry name" value="TRAF domain-like"/>
    <property type="match status" value="1"/>
</dbReference>
<dbReference type="PROSITE" id="PS50144">
    <property type="entry name" value="MATH"/>
    <property type="match status" value="1"/>
</dbReference>
<proteinExistence type="predicted"/>
<organism evidence="2 3">
    <name type="scientific">Orchesella dallaii</name>
    <dbReference type="NCBI Taxonomy" id="48710"/>
    <lineage>
        <taxon>Eukaryota</taxon>
        <taxon>Metazoa</taxon>
        <taxon>Ecdysozoa</taxon>
        <taxon>Arthropoda</taxon>
        <taxon>Hexapoda</taxon>
        <taxon>Collembola</taxon>
        <taxon>Entomobryomorpha</taxon>
        <taxon>Entomobryoidea</taxon>
        <taxon>Orchesellidae</taxon>
        <taxon>Orchesellinae</taxon>
        <taxon>Orchesella</taxon>
    </lineage>
</organism>
<evidence type="ECO:0000313" key="3">
    <source>
        <dbReference type="Proteomes" id="UP001642540"/>
    </source>
</evidence>
<reference evidence="2 3" key="1">
    <citation type="submission" date="2024-08" db="EMBL/GenBank/DDBJ databases">
        <authorList>
            <person name="Cucini C."/>
            <person name="Frati F."/>
        </authorList>
    </citation>
    <scope>NUCLEOTIDE SEQUENCE [LARGE SCALE GENOMIC DNA]</scope>
</reference>
<comment type="caution">
    <text evidence="2">The sequence shown here is derived from an EMBL/GenBank/DDBJ whole genome shotgun (WGS) entry which is preliminary data.</text>
</comment>
<feature type="domain" description="MATH" evidence="1">
    <location>
        <begin position="22"/>
        <end position="151"/>
    </location>
</feature>
<keyword evidence="3" id="KW-1185">Reference proteome</keyword>
<dbReference type="CDD" id="cd00121">
    <property type="entry name" value="MATH"/>
    <property type="match status" value="1"/>
</dbReference>
<evidence type="ECO:0000313" key="2">
    <source>
        <dbReference type="EMBL" id="CAL8106001.1"/>
    </source>
</evidence>
<dbReference type="InterPro" id="IPR002083">
    <property type="entry name" value="MATH/TRAF_dom"/>
</dbReference>
<dbReference type="Gene3D" id="2.60.210.10">
    <property type="entry name" value="Apoptosis, Tumor Necrosis Factor Receptor Associated Protein 2, Chain A"/>
    <property type="match status" value="1"/>
</dbReference>
<protein>
    <recommendedName>
        <fullName evidence="1">MATH domain-containing protein</fullName>
    </recommendedName>
</protein>
<evidence type="ECO:0000259" key="1">
    <source>
        <dbReference type="PROSITE" id="PS50144"/>
    </source>
</evidence>
<name>A0ABP1QNQ9_9HEXA</name>
<dbReference type="InterPro" id="IPR008974">
    <property type="entry name" value="TRAF-like"/>
</dbReference>
<dbReference type="EMBL" id="CAXLJM020000036">
    <property type="protein sequence ID" value="CAL8106001.1"/>
    <property type="molecule type" value="Genomic_DNA"/>
</dbReference>
<sequence length="151" mass="17000">MTGRRANPAKRRKLVPEIVTSLGETVIEKENFSDLRELPMSMSPIFHGGPKNNHGWEIFIRPKLHVEGYEFLGLYLQINDGRNETDSADIVVKATAQFNLLNADGHAVRTLRLSGSKQIALKLHHKVHLNLICPKTVVMHSCLQLLDSMSH</sequence>